<feature type="region of interest" description="Disordered" evidence="1">
    <location>
        <begin position="152"/>
        <end position="189"/>
    </location>
</feature>
<protein>
    <submittedName>
        <fullName evidence="2">Uncharacterized protein</fullName>
    </submittedName>
</protein>
<feature type="compositionally biased region" description="Low complexity" evidence="1">
    <location>
        <begin position="373"/>
        <end position="433"/>
    </location>
</feature>
<feature type="compositionally biased region" description="Polar residues" evidence="1">
    <location>
        <begin position="346"/>
        <end position="356"/>
    </location>
</feature>
<evidence type="ECO:0000256" key="1">
    <source>
        <dbReference type="SAM" id="MobiDB-lite"/>
    </source>
</evidence>
<feature type="compositionally biased region" description="Low complexity" evidence="1">
    <location>
        <begin position="235"/>
        <end position="249"/>
    </location>
</feature>
<dbReference type="Proteomes" id="UP000815325">
    <property type="component" value="Unassembled WGS sequence"/>
</dbReference>
<feature type="region of interest" description="Disordered" evidence="1">
    <location>
        <begin position="346"/>
        <end position="593"/>
    </location>
</feature>
<reference evidence="2" key="1">
    <citation type="submission" date="2017-08" db="EMBL/GenBank/DDBJ databases">
        <authorList>
            <person name="Polle J.E."/>
            <person name="Barry K."/>
            <person name="Cushman J."/>
            <person name="Schmutz J."/>
            <person name="Tran D."/>
            <person name="Hathwaick L.T."/>
            <person name="Yim W.C."/>
            <person name="Jenkins J."/>
            <person name="Mckie-Krisberg Z.M."/>
            <person name="Prochnik S."/>
            <person name="Lindquist E."/>
            <person name="Dockter R.B."/>
            <person name="Adam C."/>
            <person name="Molina H."/>
            <person name="Bunkerborg J."/>
            <person name="Jin E."/>
            <person name="Buchheim M."/>
            <person name="Magnuson J."/>
        </authorList>
    </citation>
    <scope>NUCLEOTIDE SEQUENCE</scope>
    <source>
        <strain evidence="2">CCAP 19/18</strain>
    </source>
</reference>
<feature type="compositionally biased region" description="Low complexity" evidence="1">
    <location>
        <begin position="166"/>
        <end position="184"/>
    </location>
</feature>
<feature type="region of interest" description="Disordered" evidence="1">
    <location>
        <begin position="1"/>
        <end position="30"/>
    </location>
</feature>
<evidence type="ECO:0000313" key="2">
    <source>
        <dbReference type="EMBL" id="KAF5838255.1"/>
    </source>
</evidence>
<gene>
    <name evidence="2" type="ORF">DUNSADRAFT_3170</name>
</gene>
<sequence length="825" mass="85815">MHPHLSAHHPGPHCPSTSTHGRPIPVPVPVHAASIPGQRRAQLKSHHRRALGLYTHPTQQTAVLHTTDSASSPGSPHILPGSSCGEGLTPSSKHSIGAPRHGSPTEDASRLLTSRITACTTIEQLRHLLRNKAGLQLLPHGSQASHAAIGIRNNSRSRSGSRDHGGSSSSSSTPSPTNAPGTPSDTSPHQEVVRNAYSVPLTDYHLSAVCVRCADLVTNPPPTSDMGPLRSSAQSGAFSSANSPSSPADHPNKGGSTLPEQGMRVRGAGQFATPQGQKQVLAFLREFLQAVYANGTLTRTQPRLAAICLWGCARAGAHAHTLPLPLAHTLLARALGRHVRAPASAPASTLVSTHTHSAPDLHTQRSASWFKGPPTSALASTPASTLASTPPSAHASTSASAPTSTPTSASTSTPASAPTSTPTLRPTSTPASANHSQQGLDSPQLQQGLDSPQFQQGREHPCTQQGCGPPDSQQDLMSPHHQPNSVSPCHQQRASPQSASMGSTVPSARMPPPSMPSAHVPLPSLGSRKHEPAPPQSTSMGSPVPSTCMPTPRTPSAHVPPFLLGSHKHEASSAAPTSSNTGHAGPMSAGQPCADYNSHASRVMAAAANNRNMGHAANVTRGPAWAPTSSDAAKQLTPQAVSSTTGWPAQAPTSNDVGTRLTPQAVSNMVWALARIHPQLVVMLAAAQILAELSALPLVWTLAFCAGHCNCSNTSCCTGVDKTVSATSSCVGPVLHAGHFYRIDISCRIVIYKATSAISTTSSCVVPGVLYRPLQLSRRCRGADKTIQRHFPLCGHWCFVLATDIALDTSCCIGKDAYKHYLCGS</sequence>
<organism evidence="2 3">
    <name type="scientific">Dunaliella salina</name>
    <name type="common">Green alga</name>
    <name type="synonym">Protococcus salinus</name>
    <dbReference type="NCBI Taxonomy" id="3046"/>
    <lineage>
        <taxon>Eukaryota</taxon>
        <taxon>Viridiplantae</taxon>
        <taxon>Chlorophyta</taxon>
        <taxon>core chlorophytes</taxon>
        <taxon>Chlorophyceae</taxon>
        <taxon>CS clade</taxon>
        <taxon>Chlamydomonadales</taxon>
        <taxon>Dunaliellaceae</taxon>
        <taxon>Dunaliella</taxon>
    </lineage>
</organism>
<feature type="region of interest" description="Disordered" evidence="1">
    <location>
        <begin position="222"/>
        <end position="262"/>
    </location>
</feature>
<feature type="compositionally biased region" description="Basic residues" evidence="1">
    <location>
        <begin position="1"/>
        <end position="11"/>
    </location>
</feature>
<evidence type="ECO:0000313" key="3">
    <source>
        <dbReference type="Proteomes" id="UP000815325"/>
    </source>
</evidence>
<keyword evidence="3" id="KW-1185">Reference proteome</keyword>
<accession>A0ABQ7GUG6</accession>
<feature type="region of interest" description="Disordered" evidence="1">
    <location>
        <begin position="54"/>
        <end position="109"/>
    </location>
</feature>
<feature type="compositionally biased region" description="Polar residues" evidence="1">
    <location>
        <begin position="434"/>
        <end position="505"/>
    </location>
</feature>
<feature type="compositionally biased region" description="Polar residues" evidence="1">
    <location>
        <begin position="536"/>
        <end position="549"/>
    </location>
</feature>
<name>A0ABQ7GUG6_DUNSA</name>
<proteinExistence type="predicted"/>
<comment type="caution">
    <text evidence="2">The sequence shown here is derived from an EMBL/GenBank/DDBJ whole genome shotgun (WGS) entry which is preliminary data.</text>
</comment>
<dbReference type="EMBL" id="MU069585">
    <property type="protein sequence ID" value="KAF5838255.1"/>
    <property type="molecule type" value="Genomic_DNA"/>
</dbReference>
<feature type="compositionally biased region" description="Polar residues" evidence="1">
    <location>
        <begin position="56"/>
        <end position="74"/>
    </location>
</feature>